<gene>
    <name evidence="1" type="ORF">FYJ35_03040</name>
</gene>
<organism evidence="1 2">
    <name type="scientific">Porcincola intestinalis</name>
    <dbReference type="NCBI Taxonomy" id="2606632"/>
    <lineage>
        <taxon>Bacteria</taxon>
        <taxon>Bacillati</taxon>
        <taxon>Bacillota</taxon>
        <taxon>Clostridia</taxon>
        <taxon>Lachnospirales</taxon>
        <taxon>Lachnospiraceae</taxon>
        <taxon>Porcincola</taxon>
    </lineage>
</organism>
<dbReference type="Gene3D" id="2.160.20.10">
    <property type="entry name" value="Single-stranded right-handed beta-helix, Pectin lyase-like"/>
    <property type="match status" value="1"/>
</dbReference>
<accession>A0A6L5X504</accession>
<evidence type="ECO:0000313" key="2">
    <source>
        <dbReference type="Proteomes" id="UP000481852"/>
    </source>
</evidence>
<dbReference type="InterPro" id="IPR022208">
    <property type="entry name" value="DUF3737"/>
</dbReference>
<proteinExistence type="predicted"/>
<dbReference type="RefSeq" id="WP_154522969.1">
    <property type="nucleotide sequence ID" value="NZ_VULZ01000002.1"/>
</dbReference>
<dbReference type="EMBL" id="VULZ01000002">
    <property type="protein sequence ID" value="MSS14026.1"/>
    <property type="molecule type" value="Genomic_DNA"/>
</dbReference>
<dbReference type="Pfam" id="PF12541">
    <property type="entry name" value="DUF3737"/>
    <property type="match status" value="1"/>
</dbReference>
<dbReference type="AlphaFoldDB" id="A0A6L5X504"/>
<keyword evidence="2" id="KW-1185">Reference proteome</keyword>
<sequence>MKLYQDQVFDEERTLYGAEDVNVVSCRFDGPADGESALKESRDIQVSDSFFNLRYPFWHDHNLQISHSEMTDLCRAALWYSRNIHIRDSKLHGIKALRECDDVVIEGSDIISSEFGWSVRSIAMRDTTVCSEYFMMRSEHLTFDHVKLNGKYSFQYITDSVFTNCEFDTKDAFWHARNVLVKNSVIKGEYLAWYSENVTFENCTIIGTQPLCYCKGLKLINCRMIDTDLAFEKSEVNASITTVVDSIKNPKSGVITVPDIKEMIMDDPAAKGQICIESVAISA</sequence>
<name>A0A6L5X504_9FIRM</name>
<reference evidence="1 2" key="1">
    <citation type="submission" date="2019-08" db="EMBL/GenBank/DDBJ databases">
        <title>In-depth cultivation of the pig gut microbiome towards novel bacterial diversity and tailored functional studies.</title>
        <authorList>
            <person name="Wylensek D."/>
            <person name="Hitch T.C.A."/>
            <person name="Clavel T."/>
        </authorList>
    </citation>
    <scope>NUCLEOTIDE SEQUENCE [LARGE SCALE GENOMIC DNA]</scope>
    <source>
        <strain evidence="1 2">Oil+RF-744-WCA-WT-11</strain>
    </source>
</reference>
<dbReference type="InterPro" id="IPR011050">
    <property type="entry name" value="Pectin_lyase_fold/virulence"/>
</dbReference>
<evidence type="ECO:0000313" key="1">
    <source>
        <dbReference type="EMBL" id="MSS14026.1"/>
    </source>
</evidence>
<dbReference type="Proteomes" id="UP000481852">
    <property type="component" value="Unassembled WGS sequence"/>
</dbReference>
<comment type="caution">
    <text evidence="1">The sequence shown here is derived from an EMBL/GenBank/DDBJ whole genome shotgun (WGS) entry which is preliminary data.</text>
</comment>
<dbReference type="SUPFAM" id="SSF51126">
    <property type="entry name" value="Pectin lyase-like"/>
    <property type="match status" value="1"/>
</dbReference>
<dbReference type="InterPro" id="IPR012334">
    <property type="entry name" value="Pectin_lyas_fold"/>
</dbReference>
<protein>
    <submittedName>
        <fullName evidence="1">DUF3737 family protein</fullName>
    </submittedName>
</protein>